<keyword evidence="2" id="KW-1185">Reference proteome</keyword>
<dbReference type="Proteomes" id="UP001642409">
    <property type="component" value="Unassembled WGS sequence"/>
</dbReference>
<sequence>MYVKDRTLQHAEIDTLTYINPKNKHIIPPAKYPKLFSIVMNITTSATPTGRRKTLMNVITRATRGLSNILNGLNGSFTGTQCTPQFILFALLLQSAISSRNVVSIFIINIQYMCNVMIASQITPSISVYLRKLMNITVKQVQIGHFSLISPFLSNQDQESILSLRYHSSNLLTVSPEQAFPNQ</sequence>
<evidence type="ECO:0000313" key="2">
    <source>
        <dbReference type="Proteomes" id="UP001642409"/>
    </source>
</evidence>
<organism evidence="1 2">
    <name type="scientific">Hexamita inflata</name>
    <dbReference type="NCBI Taxonomy" id="28002"/>
    <lineage>
        <taxon>Eukaryota</taxon>
        <taxon>Metamonada</taxon>
        <taxon>Diplomonadida</taxon>
        <taxon>Hexamitidae</taxon>
        <taxon>Hexamitinae</taxon>
        <taxon>Hexamita</taxon>
    </lineage>
</organism>
<evidence type="ECO:0000313" key="1">
    <source>
        <dbReference type="EMBL" id="CAL6004198.1"/>
    </source>
</evidence>
<proteinExistence type="predicted"/>
<comment type="caution">
    <text evidence="1">The sequence shown here is derived from an EMBL/GenBank/DDBJ whole genome shotgun (WGS) entry which is preliminary data.</text>
</comment>
<reference evidence="1 2" key="1">
    <citation type="submission" date="2024-07" db="EMBL/GenBank/DDBJ databases">
        <authorList>
            <person name="Akdeniz Z."/>
        </authorList>
    </citation>
    <scope>NUCLEOTIDE SEQUENCE [LARGE SCALE GENOMIC DNA]</scope>
</reference>
<name>A0ABP1HX32_9EUKA</name>
<accession>A0ABP1HX32</accession>
<protein>
    <submittedName>
        <fullName evidence="1">Hypothetical_protein</fullName>
    </submittedName>
</protein>
<dbReference type="EMBL" id="CAXDID020000048">
    <property type="protein sequence ID" value="CAL6004198.1"/>
    <property type="molecule type" value="Genomic_DNA"/>
</dbReference>
<gene>
    <name evidence="1" type="ORF">HINF_LOCUS18772</name>
</gene>